<feature type="modified residue" description="4-aspartylphosphate" evidence="10">
    <location>
        <position position="977"/>
    </location>
</feature>
<feature type="signal peptide" evidence="12">
    <location>
        <begin position="1"/>
        <end position="28"/>
    </location>
</feature>
<gene>
    <name evidence="15" type="ORF">CPZ25_001490</name>
</gene>
<evidence type="ECO:0000256" key="1">
    <source>
        <dbReference type="ARBA" id="ARBA00000085"/>
    </source>
</evidence>
<dbReference type="EMBL" id="CP029487">
    <property type="protein sequence ID" value="QCT70036.1"/>
    <property type="molecule type" value="Genomic_DNA"/>
</dbReference>
<organism evidence="15 16">
    <name type="scientific">Eubacterium maltosivorans</name>
    <dbReference type="NCBI Taxonomy" id="2041044"/>
    <lineage>
        <taxon>Bacteria</taxon>
        <taxon>Bacillati</taxon>
        <taxon>Bacillota</taxon>
        <taxon>Clostridia</taxon>
        <taxon>Eubacteriales</taxon>
        <taxon>Eubacteriaceae</taxon>
        <taxon>Eubacterium</taxon>
    </lineage>
</organism>
<keyword evidence="16" id="KW-1185">Reference proteome</keyword>
<evidence type="ECO:0000259" key="14">
    <source>
        <dbReference type="PROSITE" id="PS50110"/>
    </source>
</evidence>
<evidence type="ECO:0000256" key="7">
    <source>
        <dbReference type="ARBA" id="ARBA00023012"/>
    </source>
</evidence>
<dbReference type="KEGG" id="emt:CPZ25_001490"/>
<accession>A0A4V1GLJ8</accession>
<evidence type="ECO:0000256" key="12">
    <source>
        <dbReference type="SAM" id="SignalP"/>
    </source>
</evidence>
<protein>
    <recommendedName>
        <fullName evidence="9">Circadian input-output histidine kinase CikA</fullName>
        <ecNumber evidence="3">2.7.13.3</ecNumber>
    </recommendedName>
    <alternativeName>
        <fullName evidence="4">Stage 0 sporulation protein A homolog</fullName>
    </alternativeName>
</protein>
<dbReference type="SUPFAM" id="SSF52172">
    <property type="entry name" value="CheY-like"/>
    <property type="match status" value="2"/>
</dbReference>
<name>A0A4V1GLJ8_EUBML</name>
<evidence type="ECO:0000313" key="16">
    <source>
        <dbReference type="Proteomes" id="UP000218387"/>
    </source>
</evidence>
<dbReference type="InterPro" id="IPR004358">
    <property type="entry name" value="Sig_transdc_His_kin-like_C"/>
</dbReference>
<keyword evidence="6" id="KW-0808">Transferase</keyword>
<sequence length="1049" mass="116143">MRRKWKKLLAACLTAVLLMSGLCPAVSAAGEEQRVLRVAFPESKGINEVYEDGTYGGCVYDWLQEIAKYTGWKYEFVTGNADSLYDEFVEGKYDLMGGMYKVEGYTEAYNFPKYIMGSNNSLLIYRNNDESIRSFDSSTLNGKRIGVYKMATAKIERLQKYLDFNSLSCELVSYDNVREYEKCLETDRVDLMLGSEVYMKDGYNVAAKFDTEPYYIVTAKNEPGLCDELSAAMEAIYAANPNFAKEVYEKYFPDSYVNAITFTEGERRFIEQSGPIRVSVIRDKYPLHYEENGAYVGIIPSCLELITKRTGLTFEYVYGDSYKELLELVQTGKADIASWFTNGDYSAASMGLVRTARFATLDTVMLRNKQSAETGTSQVMALPERMDNKPASEKDSVRYYQNYEACMEAVDHGEADYTTIPAAFMEDLYAQNYYPNIYLVADMNAPEELTLALSDPVNVPLYSVLSKAINNLSDEERETIRLQNSLSIREGSVSLKSLLYGNPVLFISICVGIIALAAAVLLLFNFYHTKEKVMRIELEKAVETSKAKSDFLSRMSHEIRTPMNGIMGMTAIAQQNVDDREKTAECLEKVEASSKHLLSLINDILDMSKIESGKVEFRHVLFDFREVLGEICDTYYGQAEEKNIQFETLLVGSVPEKLTGDPLRLRQIVGNLLSNACKFTPEGGRVELRVSELSKGDEAIWLSFEVTDTGCGIARENVDHIFESFEQADADITANYGGTGLGLSIVRNFTEAMGGTVDVASEEGLGSTFCIELPFGNPGQPQPAFDSQGMSALVLARESEVGRHIALVLESLGIQTDTVSSLEKARALALQGKAYPLYFVDGRLQNAEALETVRRIRALIGDEAGLYLLTTSRMTGLKKEAAAAGATGVILRPLFPSNIAEALAAGEPERGGQEAEKSWDFSGYRILLAEDNEINREIACELLSVTGATVDTAVDGQEALNKFAAAAVGCYDLILMDIQMPVMDGHEATRRIRALGRPDSATVPIFAMTANAFTDDVNKSLESGMNGHISKPLDVSVLYEKIRAAIQPD</sequence>
<dbReference type="Gene3D" id="1.10.287.130">
    <property type="match status" value="1"/>
</dbReference>
<evidence type="ECO:0000256" key="9">
    <source>
        <dbReference type="ARBA" id="ARBA00074306"/>
    </source>
</evidence>
<comment type="catalytic activity">
    <reaction evidence="1">
        <text>ATP + protein L-histidine = ADP + protein N-phospho-L-histidine.</text>
        <dbReference type="EC" id="2.7.13.3"/>
    </reaction>
</comment>
<dbReference type="InterPro" id="IPR003661">
    <property type="entry name" value="HisK_dim/P_dom"/>
</dbReference>
<dbReference type="SUPFAM" id="SSF53850">
    <property type="entry name" value="Periplasmic binding protein-like II"/>
    <property type="match status" value="2"/>
</dbReference>
<dbReference type="PANTHER" id="PTHR45339">
    <property type="entry name" value="HYBRID SIGNAL TRANSDUCTION HISTIDINE KINASE J"/>
    <property type="match status" value="1"/>
</dbReference>
<dbReference type="CDD" id="cd00156">
    <property type="entry name" value="REC"/>
    <property type="match status" value="1"/>
</dbReference>
<dbReference type="Pfam" id="PF00497">
    <property type="entry name" value="SBP_bac_3"/>
    <property type="match status" value="2"/>
</dbReference>
<dbReference type="PRINTS" id="PR00344">
    <property type="entry name" value="BCTRLSENSOR"/>
</dbReference>
<feature type="modified residue" description="4-aspartylphosphate" evidence="10">
    <location>
        <position position="841"/>
    </location>
</feature>
<dbReference type="Proteomes" id="UP000218387">
    <property type="component" value="Chromosome"/>
</dbReference>
<evidence type="ECO:0000256" key="6">
    <source>
        <dbReference type="ARBA" id="ARBA00022777"/>
    </source>
</evidence>
<dbReference type="InterPro" id="IPR011006">
    <property type="entry name" value="CheY-like_superfamily"/>
</dbReference>
<comment type="similarity">
    <text evidence="2">In the N-terminal section; belongs to the phytochrome family.</text>
</comment>
<feature type="domain" description="Histidine kinase" evidence="13">
    <location>
        <begin position="554"/>
        <end position="777"/>
    </location>
</feature>
<evidence type="ECO:0000256" key="3">
    <source>
        <dbReference type="ARBA" id="ARBA00012438"/>
    </source>
</evidence>
<evidence type="ECO:0000256" key="8">
    <source>
        <dbReference type="ARBA" id="ARBA00024867"/>
    </source>
</evidence>
<dbReference type="Pfam" id="PF00512">
    <property type="entry name" value="HisKA"/>
    <property type="match status" value="1"/>
</dbReference>
<evidence type="ECO:0000256" key="10">
    <source>
        <dbReference type="PROSITE-ProRule" id="PRU00169"/>
    </source>
</evidence>
<dbReference type="EC" id="2.7.13.3" evidence="3"/>
<dbReference type="InterPro" id="IPR001638">
    <property type="entry name" value="Solute-binding_3/MltF_N"/>
</dbReference>
<dbReference type="InterPro" id="IPR003594">
    <property type="entry name" value="HATPase_dom"/>
</dbReference>
<evidence type="ECO:0000256" key="5">
    <source>
        <dbReference type="ARBA" id="ARBA00022553"/>
    </source>
</evidence>
<dbReference type="SMART" id="SM00388">
    <property type="entry name" value="HisKA"/>
    <property type="match status" value="1"/>
</dbReference>
<dbReference type="CDD" id="cd00082">
    <property type="entry name" value="HisKA"/>
    <property type="match status" value="1"/>
</dbReference>
<feature type="chain" id="PRO_5020183663" description="Circadian input-output histidine kinase CikA" evidence="12">
    <location>
        <begin position="29"/>
        <end position="1049"/>
    </location>
</feature>
<keyword evidence="11" id="KW-0812">Transmembrane</keyword>
<evidence type="ECO:0000256" key="4">
    <source>
        <dbReference type="ARBA" id="ARBA00018672"/>
    </source>
</evidence>
<dbReference type="PANTHER" id="PTHR45339:SF1">
    <property type="entry name" value="HYBRID SIGNAL TRANSDUCTION HISTIDINE KINASE J"/>
    <property type="match status" value="1"/>
</dbReference>
<dbReference type="SMART" id="SM00448">
    <property type="entry name" value="REC"/>
    <property type="match status" value="2"/>
</dbReference>
<dbReference type="InterPro" id="IPR036097">
    <property type="entry name" value="HisK_dim/P_sf"/>
</dbReference>
<dbReference type="Pfam" id="PF02518">
    <property type="entry name" value="HATPase_c"/>
    <property type="match status" value="1"/>
</dbReference>
<dbReference type="Gene3D" id="3.40.190.10">
    <property type="entry name" value="Periplasmic binding protein-like II"/>
    <property type="match status" value="4"/>
</dbReference>
<feature type="transmembrane region" description="Helical" evidence="11">
    <location>
        <begin position="504"/>
        <end position="527"/>
    </location>
</feature>
<dbReference type="SMART" id="SM00062">
    <property type="entry name" value="PBPb"/>
    <property type="match status" value="1"/>
</dbReference>
<dbReference type="InterPro" id="IPR005467">
    <property type="entry name" value="His_kinase_dom"/>
</dbReference>
<dbReference type="InterPro" id="IPR036890">
    <property type="entry name" value="HATPase_C_sf"/>
</dbReference>
<evidence type="ECO:0000259" key="13">
    <source>
        <dbReference type="PROSITE" id="PS50109"/>
    </source>
</evidence>
<dbReference type="AlphaFoldDB" id="A0A4V1GLJ8"/>
<dbReference type="Gene3D" id="3.40.50.2300">
    <property type="match status" value="2"/>
</dbReference>
<dbReference type="SUPFAM" id="SSF47384">
    <property type="entry name" value="Homodimeric domain of signal transducing histidine kinase"/>
    <property type="match status" value="1"/>
</dbReference>
<dbReference type="InterPro" id="IPR001789">
    <property type="entry name" value="Sig_transdc_resp-reg_receiver"/>
</dbReference>
<feature type="domain" description="Response regulatory" evidence="14">
    <location>
        <begin position="925"/>
        <end position="1046"/>
    </location>
</feature>
<dbReference type="PROSITE" id="PS50109">
    <property type="entry name" value="HIS_KIN"/>
    <property type="match status" value="1"/>
</dbReference>
<dbReference type="RefSeq" id="WP_096919450.1">
    <property type="nucleotide sequence ID" value="NZ_CP029487.1"/>
</dbReference>
<dbReference type="PROSITE" id="PS50110">
    <property type="entry name" value="RESPONSE_REGULATORY"/>
    <property type="match status" value="2"/>
</dbReference>
<comment type="function">
    <text evidence="8">May play the central regulatory role in sporulation. It may be an element of the effector pathway responsible for the activation of sporulation genes in response to nutritional stress. Spo0A may act in concert with spo0H (a sigma factor) to control the expression of some genes that are critical to the sporulation process.</text>
</comment>
<dbReference type="CDD" id="cd16922">
    <property type="entry name" value="HATPase_EvgS-ArcB-TorS-like"/>
    <property type="match status" value="1"/>
</dbReference>
<dbReference type="SMART" id="SM00387">
    <property type="entry name" value="HATPase_c"/>
    <property type="match status" value="1"/>
</dbReference>
<dbReference type="GO" id="GO:0000155">
    <property type="term" value="F:phosphorelay sensor kinase activity"/>
    <property type="evidence" value="ECO:0007669"/>
    <property type="project" value="InterPro"/>
</dbReference>
<keyword evidence="11" id="KW-0472">Membrane</keyword>
<keyword evidence="6" id="KW-0418">Kinase</keyword>
<dbReference type="Gene3D" id="3.30.565.10">
    <property type="entry name" value="Histidine kinase-like ATPase, C-terminal domain"/>
    <property type="match status" value="1"/>
</dbReference>
<dbReference type="Pfam" id="PF00072">
    <property type="entry name" value="Response_reg"/>
    <property type="match status" value="1"/>
</dbReference>
<keyword evidence="7" id="KW-0902">Two-component regulatory system</keyword>
<dbReference type="FunFam" id="3.30.565.10:FF:000010">
    <property type="entry name" value="Sensor histidine kinase RcsC"/>
    <property type="match status" value="1"/>
</dbReference>
<keyword evidence="11" id="KW-1133">Transmembrane helix</keyword>
<keyword evidence="5 10" id="KW-0597">Phosphoprotein</keyword>
<evidence type="ECO:0000256" key="11">
    <source>
        <dbReference type="SAM" id="Phobius"/>
    </source>
</evidence>
<keyword evidence="12" id="KW-0732">Signal</keyword>
<dbReference type="CDD" id="cd17546">
    <property type="entry name" value="REC_hyHK_CKI1_RcsC-like"/>
    <property type="match status" value="1"/>
</dbReference>
<dbReference type="SUPFAM" id="SSF55874">
    <property type="entry name" value="ATPase domain of HSP90 chaperone/DNA topoisomerase II/histidine kinase"/>
    <property type="match status" value="1"/>
</dbReference>
<proteinExistence type="inferred from homology"/>
<evidence type="ECO:0000313" key="15">
    <source>
        <dbReference type="EMBL" id="QCT70036.1"/>
    </source>
</evidence>
<feature type="domain" description="Response regulatory" evidence="14">
    <location>
        <begin position="791"/>
        <end position="907"/>
    </location>
</feature>
<reference evidence="15 16" key="1">
    <citation type="submission" date="2018-05" db="EMBL/GenBank/DDBJ databases">
        <title>Genome comparison of Eubacterium sp.</title>
        <authorList>
            <person name="Feng Y."/>
            <person name="Sanchez-Andrea I."/>
            <person name="Stams A.J.M."/>
            <person name="De Vos W.M."/>
        </authorList>
    </citation>
    <scope>NUCLEOTIDE SEQUENCE [LARGE SCALE GENOMIC DNA]</scope>
    <source>
        <strain evidence="15 16">YI</strain>
    </source>
</reference>
<evidence type="ECO:0000256" key="2">
    <source>
        <dbReference type="ARBA" id="ARBA00006402"/>
    </source>
</evidence>